<dbReference type="AlphaFoldDB" id="A0A1B2HBR0"/>
<dbReference type="Proteomes" id="UP000093053">
    <property type="component" value="Chromosome"/>
</dbReference>
<protein>
    <submittedName>
        <fullName evidence="2">Uncharacterized protein</fullName>
    </submittedName>
</protein>
<keyword evidence="3" id="KW-1185">Reference proteome</keyword>
<keyword evidence="1" id="KW-0812">Transmembrane</keyword>
<name>A0A1B2HBR0_9PSEU</name>
<reference evidence="2 3" key="1">
    <citation type="submission" date="2016-07" db="EMBL/GenBank/DDBJ databases">
        <title>Complete genome sequence of the Lentzea guizhouensis DHS C013.</title>
        <authorList>
            <person name="Cao C."/>
        </authorList>
    </citation>
    <scope>NUCLEOTIDE SEQUENCE [LARGE SCALE GENOMIC DNA]</scope>
    <source>
        <strain evidence="2 3">DHS C013</strain>
    </source>
</reference>
<organism evidence="2 3">
    <name type="scientific">Lentzea guizhouensis</name>
    <dbReference type="NCBI Taxonomy" id="1586287"/>
    <lineage>
        <taxon>Bacteria</taxon>
        <taxon>Bacillati</taxon>
        <taxon>Actinomycetota</taxon>
        <taxon>Actinomycetes</taxon>
        <taxon>Pseudonocardiales</taxon>
        <taxon>Pseudonocardiaceae</taxon>
        <taxon>Lentzea</taxon>
    </lineage>
</organism>
<dbReference type="InterPro" id="IPR045924">
    <property type="entry name" value="DUF6343"/>
</dbReference>
<dbReference type="STRING" id="1586287.BBK82_02850"/>
<sequence length="83" mass="9149">MRHPCCGKPGEVSDYLPPPAPPRSALTLRLWLAGFGLVFNSVAGWLALRADLTWLAVVLLLLAVVCLVDFGWVVHRKRRGDRG</sequence>
<gene>
    <name evidence="2" type="ORF">BBK82_02850</name>
</gene>
<keyword evidence="1" id="KW-0472">Membrane</keyword>
<evidence type="ECO:0000313" key="3">
    <source>
        <dbReference type="Proteomes" id="UP000093053"/>
    </source>
</evidence>
<feature type="transmembrane region" description="Helical" evidence="1">
    <location>
        <begin position="30"/>
        <end position="48"/>
    </location>
</feature>
<dbReference type="KEGG" id="led:BBK82_02850"/>
<dbReference type="EMBL" id="CP016793">
    <property type="protein sequence ID" value="ANZ35165.1"/>
    <property type="molecule type" value="Genomic_DNA"/>
</dbReference>
<feature type="transmembrane region" description="Helical" evidence="1">
    <location>
        <begin position="54"/>
        <end position="74"/>
    </location>
</feature>
<proteinExistence type="predicted"/>
<evidence type="ECO:0000256" key="1">
    <source>
        <dbReference type="SAM" id="Phobius"/>
    </source>
</evidence>
<dbReference type="Pfam" id="PF19870">
    <property type="entry name" value="DUF6343"/>
    <property type="match status" value="1"/>
</dbReference>
<evidence type="ECO:0000313" key="2">
    <source>
        <dbReference type="EMBL" id="ANZ35165.1"/>
    </source>
</evidence>
<keyword evidence="1" id="KW-1133">Transmembrane helix</keyword>
<accession>A0A1B2HBR0</accession>